<proteinExistence type="inferred from homology"/>
<evidence type="ECO:0000313" key="8">
    <source>
        <dbReference type="EMBL" id="CEN39481.1"/>
    </source>
</evidence>
<evidence type="ECO:0000256" key="5">
    <source>
        <dbReference type="ARBA" id="ARBA00023237"/>
    </source>
</evidence>
<dbReference type="PROSITE" id="PS51257">
    <property type="entry name" value="PROKAR_LIPOPROTEIN"/>
    <property type="match status" value="1"/>
</dbReference>
<dbReference type="InterPro" id="IPR033985">
    <property type="entry name" value="SusD-like_N"/>
</dbReference>
<dbReference type="InterPro" id="IPR012944">
    <property type="entry name" value="SusD_RagB_dom"/>
</dbReference>
<evidence type="ECO:0000259" key="7">
    <source>
        <dbReference type="Pfam" id="PF14322"/>
    </source>
</evidence>
<organism evidence="8 9">
    <name type="scientific">Capnocytophaga canimorsus</name>
    <dbReference type="NCBI Taxonomy" id="28188"/>
    <lineage>
        <taxon>Bacteria</taxon>
        <taxon>Pseudomonadati</taxon>
        <taxon>Bacteroidota</taxon>
        <taxon>Flavobacteriia</taxon>
        <taxon>Flavobacteriales</taxon>
        <taxon>Flavobacteriaceae</taxon>
        <taxon>Capnocytophaga</taxon>
    </lineage>
</organism>
<dbReference type="Gene3D" id="1.25.40.390">
    <property type="match status" value="1"/>
</dbReference>
<dbReference type="InterPro" id="IPR011990">
    <property type="entry name" value="TPR-like_helical_dom_sf"/>
</dbReference>
<evidence type="ECO:0000256" key="1">
    <source>
        <dbReference type="ARBA" id="ARBA00004442"/>
    </source>
</evidence>
<accession>A0A0B7HIB4</accession>
<dbReference type="Pfam" id="PF07980">
    <property type="entry name" value="SusD_RagB"/>
    <property type="match status" value="1"/>
</dbReference>
<feature type="domain" description="RagB/SusD" evidence="6">
    <location>
        <begin position="345"/>
        <end position="526"/>
    </location>
</feature>
<evidence type="ECO:0000256" key="3">
    <source>
        <dbReference type="ARBA" id="ARBA00022729"/>
    </source>
</evidence>
<comment type="subcellular location">
    <subcellularLocation>
        <location evidence="1">Cell outer membrane</location>
    </subcellularLocation>
</comment>
<dbReference type="GeneID" id="69580647"/>
<keyword evidence="4" id="KW-0472">Membrane</keyword>
<keyword evidence="5" id="KW-0998">Cell outer membrane</keyword>
<keyword evidence="3" id="KW-0732">Signal</keyword>
<sequence>MKRYTTYKIFGLALALSLTSCMKDLDQSPIDPDSFTDKEVFANPSQAKSALAKVYASYALTGQQGPAGQGDVAGIDEGFSQFTRLYFQAQELTTETAVIGWADQTIKDFHHLSWSSSDVFLNGLYNRLGQQISFANSFITNAEALSSDAQVRTFIAEARFLRAYSYYCLMDLFANVPLATKVQATLPTQSNRQEIFQFVESELKAIEGELKATKSNEYGRVDAAAAQALLSRLYLNAQMWVGTERYADCVAYAEKVINSGYALHNDYRQLFMADNDTNGAQNEFIFVLSYDGIQSNTWGGTTFLVNASIGGSMNRDNYGTTENWAGLRTTKELVAKFETKTTNANGEPTAWNDQRAMFYTDGQSYEISDISKFTEGYALPKFTNRTSTGGKGKDPSGKHPDTDLPIIRLAEIYLNYAEAVVRGGGGSKATAVGYVNQLRTRAGATPITEAELTADFILDERARELYWEGLRRTDLIRYGKFTTADYLWTFKGGAITGVGTGEHRNIFPIPASVLLANPNLKQNTGY</sequence>
<feature type="domain" description="SusD-like N-terminal" evidence="7">
    <location>
        <begin position="112"/>
        <end position="235"/>
    </location>
</feature>
<gene>
    <name evidence="8" type="ORF">CCAN12_760074</name>
</gene>
<evidence type="ECO:0000259" key="6">
    <source>
        <dbReference type="Pfam" id="PF07980"/>
    </source>
</evidence>
<dbReference type="Proteomes" id="UP000044026">
    <property type="component" value="Unassembled WGS sequence"/>
</dbReference>
<dbReference type="RefSeq" id="WP_042001348.1">
    <property type="nucleotide sequence ID" value="NZ_CP022382.1"/>
</dbReference>
<dbReference type="SUPFAM" id="SSF48452">
    <property type="entry name" value="TPR-like"/>
    <property type="match status" value="1"/>
</dbReference>
<dbReference type="Pfam" id="PF14322">
    <property type="entry name" value="SusD-like_3"/>
    <property type="match status" value="1"/>
</dbReference>
<dbReference type="EMBL" id="CDOE01000074">
    <property type="protein sequence ID" value="CEN39481.1"/>
    <property type="molecule type" value="Genomic_DNA"/>
</dbReference>
<dbReference type="CDD" id="cd08977">
    <property type="entry name" value="SusD"/>
    <property type="match status" value="1"/>
</dbReference>
<dbReference type="AlphaFoldDB" id="A0A0B7HIB4"/>
<evidence type="ECO:0000313" key="9">
    <source>
        <dbReference type="Proteomes" id="UP000044026"/>
    </source>
</evidence>
<evidence type="ECO:0000256" key="4">
    <source>
        <dbReference type="ARBA" id="ARBA00023136"/>
    </source>
</evidence>
<dbReference type="Gene3D" id="1.25.40.10">
    <property type="entry name" value="Tetratricopeptide repeat domain"/>
    <property type="match status" value="1"/>
</dbReference>
<dbReference type="GO" id="GO:0009279">
    <property type="term" value="C:cell outer membrane"/>
    <property type="evidence" value="ECO:0007669"/>
    <property type="project" value="UniProtKB-SubCell"/>
</dbReference>
<evidence type="ECO:0000256" key="2">
    <source>
        <dbReference type="ARBA" id="ARBA00006275"/>
    </source>
</evidence>
<protein>
    <submittedName>
        <fullName evidence="8">Uncharacterized protein</fullName>
    </submittedName>
</protein>
<name>A0A0B7HIB4_9FLAO</name>
<comment type="similarity">
    <text evidence="2">Belongs to the SusD family.</text>
</comment>
<dbReference type="Gene3D" id="1.10.3780.10">
    <property type="entry name" value="SusD-like"/>
    <property type="match status" value="1"/>
</dbReference>
<reference evidence="8 9" key="1">
    <citation type="submission" date="2015-01" db="EMBL/GenBank/DDBJ databases">
        <authorList>
            <person name="Xiang T."/>
            <person name="Song Y."/>
            <person name="Huang L."/>
            <person name="Wang B."/>
            <person name="Wu P."/>
        </authorList>
    </citation>
    <scope>NUCLEOTIDE SEQUENCE [LARGE SCALE GENOMIC DNA]</scope>
    <source>
        <strain evidence="8 9">Cc12</strain>
    </source>
</reference>